<dbReference type="Proteomes" id="UP000077315">
    <property type="component" value="Unassembled WGS sequence"/>
</dbReference>
<dbReference type="GeneID" id="28998317"/>
<keyword evidence="1" id="KW-1133">Transmembrane helix</keyword>
<evidence type="ECO:0000313" key="2">
    <source>
        <dbReference type="EMBL" id="OAD66570.1"/>
    </source>
</evidence>
<keyword evidence="1" id="KW-0812">Transmembrane</keyword>
<dbReference type="AlphaFoldDB" id="A0A167JRP3"/>
<feature type="transmembrane region" description="Helical" evidence="1">
    <location>
        <begin position="50"/>
        <end position="68"/>
    </location>
</feature>
<dbReference type="VEuPathDB" id="FungiDB:PHYBLDRAFT_175119"/>
<keyword evidence="3" id="KW-1185">Reference proteome</keyword>
<protein>
    <submittedName>
        <fullName evidence="2">Uncharacterized protein</fullName>
    </submittedName>
</protein>
<dbReference type="RefSeq" id="XP_018284610.1">
    <property type="nucleotide sequence ID" value="XM_018437411.1"/>
</dbReference>
<dbReference type="EMBL" id="KV441002">
    <property type="protein sequence ID" value="OAD66570.1"/>
    <property type="molecule type" value="Genomic_DNA"/>
</dbReference>
<feature type="transmembrane region" description="Helical" evidence="1">
    <location>
        <begin position="27"/>
        <end position="44"/>
    </location>
</feature>
<accession>A0A167JRP3</accession>
<keyword evidence="1" id="KW-0472">Membrane</keyword>
<dbReference type="InParanoid" id="A0A167JRP3"/>
<organism evidence="2 3">
    <name type="scientific">Phycomyces blakesleeanus (strain ATCC 8743b / DSM 1359 / FGSC 10004 / NBRC 33097 / NRRL 1555)</name>
    <dbReference type="NCBI Taxonomy" id="763407"/>
    <lineage>
        <taxon>Eukaryota</taxon>
        <taxon>Fungi</taxon>
        <taxon>Fungi incertae sedis</taxon>
        <taxon>Mucoromycota</taxon>
        <taxon>Mucoromycotina</taxon>
        <taxon>Mucoromycetes</taxon>
        <taxon>Mucorales</taxon>
        <taxon>Phycomycetaceae</taxon>
        <taxon>Phycomyces</taxon>
    </lineage>
</organism>
<sequence>METRRKSWNEDSDTNNKLNVCHLIPKFTYLSLLFILIEHTITIVDYMCKIQIFPSQLNVYLSLLLILIGRTKCKSCDLVTSYVLSDLKVRTIQLIRRSSL</sequence>
<name>A0A167JRP3_PHYB8</name>
<evidence type="ECO:0000256" key="1">
    <source>
        <dbReference type="SAM" id="Phobius"/>
    </source>
</evidence>
<proteinExistence type="predicted"/>
<gene>
    <name evidence="2" type="ORF">PHYBLDRAFT_175119</name>
</gene>
<reference evidence="3" key="1">
    <citation type="submission" date="2015-06" db="EMBL/GenBank/DDBJ databases">
        <title>Expansion of signal transduction pathways in fungi by whole-genome duplication.</title>
        <authorList>
            <consortium name="DOE Joint Genome Institute"/>
            <person name="Corrochano L.M."/>
            <person name="Kuo A."/>
            <person name="Marcet-Houben M."/>
            <person name="Polaino S."/>
            <person name="Salamov A."/>
            <person name="Villalobos J.M."/>
            <person name="Alvarez M.I."/>
            <person name="Avalos J."/>
            <person name="Benito E.P."/>
            <person name="Benoit I."/>
            <person name="Burger G."/>
            <person name="Camino L.P."/>
            <person name="Canovas D."/>
            <person name="Cerda-Olmedo E."/>
            <person name="Cheng J.-F."/>
            <person name="Dominguez A."/>
            <person name="Elias M."/>
            <person name="Eslava A.P."/>
            <person name="Glaser F."/>
            <person name="Grimwood J."/>
            <person name="Gutierrez G."/>
            <person name="Heitman J."/>
            <person name="Henrissat B."/>
            <person name="Iturriaga E.A."/>
            <person name="Lang B.F."/>
            <person name="Lavin J.L."/>
            <person name="Lee S."/>
            <person name="Li W."/>
            <person name="Lindquist E."/>
            <person name="Lopez-Garcia S."/>
            <person name="Luque E.M."/>
            <person name="Marcos A.T."/>
            <person name="Martin J."/>
            <person name="McCluskey K."/>
            <person name="Medina H.R."/>
            <person name="Miralles-Duran A."/>
            <person name="Miyazaki A."/>
            <person name="Munoz-Torres E."/>
            <person name="Oguiza J.A."/>
            <person name="Ohm R."/>
            <person name="Olmedo M."/>
            <person name="Orejas M."/>
            <person name="Ortiz-Castellanos L."/>
            <person name="Pisabarro A.G."/>
            <person name="Rodriguez-Romero J."/>
            <person name="Ruiz-Herrera J."/>
            <person name="Ruiz-Vazquez R."/>
            <person name="Sanz C."/>
            <person name="Schackwitz W."/>
            <person name="Schmutz J."/>
            <person name="Shahriari M."/>
            <person name="Shelest E."/>
            <person name="Silva-Franco F."/>
            <person name="Soanes D."/>
            <person name="Syed K."/>
            <person name="Tagua V.G."/>
            <person name="Talbot N.J."/>
            <person name="Thon M."/>
            <person name="De vries R.P."/>
            <person name="Wiebenga A."/>
            <person name="Yadav J.S."/>
            <person name="Braun E.L."/>
            <person name="Baker S."/>
            <person name="Garre V."/>
            <person name="Horwitz B."/>
            <person name="Torres-Martinez S."/>
            <person name="Idnurm A."/>
            <person name="Herrera-Estrella A."/>
            <person name="Gabaldon T."/>
            <person name="Grigoriev I.V."/>
        </authorList>
    </citation>
    <scope>NUCLEOTIDE SEQUENCE [LARGE SCALE GENOMIC DNA]</scope>
    <source>
        <strain evidence="3">NRRL 1555(-)</strain>
    </source>
</reference>
<evidence type="ECO:0000313" key="3">
    <source>
        <dbReference type="Proteomes" id="UP000077315"/>
    </source>
</evidence>